<evidence type="ECO:0000259" key="1">
    <source>
        <dbReference type="PROSITE" id="PS50987"/>
    </source>
</evidence>
<dbReference type="GO" id="GO:0032791">
    <property type="term" value="F:lead ion binding"/>
    <property type="evidence" value="ECO:0007669"/>
    <property type="project" value="TreeGrafter"/>
</dbReference>
<name>A0A7W7VNE1_9ACTN</name>
<dbReference type="GO" id="GO:0003700">
    <property type="term" value="F:DNA-binding transcription factor activity"/>
    <property type="evidence" value="ECO:0007669"/>
    <property type="project" value="InterPro"/>
</dbReference>
<keyword evidence="2" id="KW-0238">DNA-binding</keyword>
<dbReference type="GO" id="GO:0010288">
    <property type="term" value="P:response to lead ion"/>
    <property type="evidence" value="ECO:0007669"/>
    <property type="project" value="TreeGrafter"/>
</dbReference>
<dbReference type="PANTHER" id="PTHR39168">
    <property type="entry name" value="TRANSCRIPTIONAL REGULATOR-RELATED"/>
    <property type="match status" value="1"/>
</dbReference>
<dbReference type="Proteomes" id="UP000552644">
    <property type="component" value="Unassembled WGS sequence"/>
</dbReference>
<dbReference type="PROSITE" id="PS50987">
    <property type="entry name" value="HTH_ARSR_2"/>
    <property type="match status" value="1"/>
</dbReference>
<keyword evidence="3" id="KW-1185">Reference proteome</keyword>
<dbReference type="GO" id="GO:0046686">
    <property type="term" value="P:response to cadmium ion"/>
    <property type="evidence" value="ECO:0007669"/>
    <property type="project" value="TreeGrafter"/>
</dbReference>
<dbReference type="AlphaFoldDB" id="A0A7W7VNE1"/>
<evidence type="ECO:0000313" key="3">
    <source>
        <dbReference type="Proteomes" id="UP000552644"/>
    </source>
</evidence>
<sequence>MVTEHITADADIAPVAALIADPARAAMLTALLDGRALAAGELARVAGVSPPTASAHLARLLDGGMVAVVAQGRHRYYRLAGPEVAEVLEVLARVGPRPRVRSLRQSRQARLLGEARTCYDHLAGRAGVELLGALLAAGYLVGQEAFEVTERGERGLAGLGVDVGAVRDTRRGFAPGCLDWTERRFHLGGALGAAVTCALMDRGWYRRGVARRVVEVTEKGRKGIAAIYACKELTSHALVTEMR</sequence>
<accession>A0A7W7VNE1</accession>
<dbReference type="InterPro" id="IPR036390">
    <property type="entry name" value="WH_DNA-bd_sf"/>
</dbReference>
<dbReference type="SMART" id="SM00418">
    <property type="entry name" value="HTH_ARSR"/>
    <property type="match status" value="1"/>
</dbReference>
<dbReference type="InterPro" id="IPR052543">
    <property type="entry name" value="HTH_Metal-responsive_Reg"/>
</dbReference>
<dbReference type="InterPro" id="IPR001845">
    <property type="entry name" value="HTH_ArsR_DNA-bd_dom"/>
</dbReference>
<dbReference type="NCBIfam" id="NF033788">
    <property type="entry name" value="HTH_metalloreg"/>
    <property type="match status" value="1"/>
</dbReference>
<evidence type="ECO:0000313" key="2">
    <source>
        <dbReference type="EMBL" id="MBB4916801.1"/>
    </source>
</evidence>
<comment type="caution">
    <text evidence="2">The sequence shown here is derived from an EMBL/GenBank/DDBJ whole genome shotgun (WGS) entry which is preliminary data.</text>
</comment>
<dbReference type="InterPro" id="IPR036388">
    <property type="entry name" value="WH-like_DNA-bd_sf"/>
</dbReference>
<dbReference type="RefSeq" id="WP_184716417.1">
    <property type="nucleotide sequence ID" value="NZ_JACHJP010000003.1"/>
</dbReference>
<dbReference type="PRINTS" id="PR00778">
    <property type="entry name" value="HTHARSR"/>
</dbReference>
<dbReference type="InterPro" id="IPR011991">
    <property type="entry name" value="ArsR-like_HTH"/>
</dbReference>
<dbReference type="CDD" id="cd00090">
    <property type="entry name" value="HTH_ARSR"/>
    <property type="match status" value="1"/>
</dbReference>
<proteinExistence type="predicted"/>
<organism evidence="2 3">
    <name type="scientific">Streptosporangium saharense</name>
    <dbReference type="NCBI Taxonomy" id="1706840"/>
    <lineage>
        <taxon>Bacteria</taxon>
        <taxon>Bacillati</taxon>
        <taxon>Actinomycetota</taxon>
        <taxon>Actinomycetes</taxon>
        <taxon>Streptosporangiales</taxon>
        <taxon>Streptosporangiaceae</taxon>
        <taxon>Streptosporangium</taxon>
    </lineage>
</organism>
<feature type="domain" description="HTH arsR-type" evidence="1">
    <location>
        <begin position="4"/>
        <end position="99"/>
    </location>
</feature>
<dbReference type="EMBL" id="JACHJP010000003">
    <property type="protein sequence ID" value="MBB4916801.1"/>
    <property type="molecule type" value="Genomic_DNA"/>
</dbReference>
<reference evidence="2 3" key="1">
    <citation type="submission" date="2020-08" db="EMBL/GenBank/DDBJ databases">
        <title>Genomic Encyclopedia of Type Strains, Phase III (KMG-III): the genomes of soil and plant-associated and newly described type strains.</title>
        <authorList>
            <person name="Whitman W."/>
        </authorList>
    </citation>
    <scope>NUCLEOTIDE SEQUENCE [LARGE SCALE GENOMIC DNA]</scope>
    <source>
        <strain evidence="2 3">CECT 8840</strain>
    </source>
</reference>
<dbReference type="GO" id="GO:0003677">
    <property type="term" value="F:DNA binding"/>
    <property type="evidence" value="ECO:0007669"/>
    <property type="project" value="UniProtKB-KW"/>
</dbReference>
<dbReference type="SUPFAM" id="SSF46785">
    <property type="entry name" value="Winged helix' DNA-binding domain"/>
    <property type="match status" value="1"/>
</dbReference>
<dbReference type="Gene3D" id="1.10.10.10">
    <property type="entry name" value="Winged helix-like DNA-binding domain superfamily/Winged helix DNA-binding domain"/>
    <property type="match status" value="1"/>
</dbReference>
<dbReference type="Pfam" id="PF12840">
    <property type="entry name" value="HTH_20"/>
    <property type="match status" value="1"/>
</dbReference>
<dbReference type="GO" id="GO:0097063">
    <property type="term" value="F:cadmium ion sensor activity"/>
    <property type="evidence" value="ECO:0007669"/>
    <property type="project" value="TreeGrafter"/>
</dbReference>
<dbReference type="PANTHER" id="PTHR39168:SF1">
    <property type="entry name" value="TRANSCRIPTIONAL REGULATORY PROTEIN"/>
    <property type="match status" value="1"/>
</dbReference>
<protein>
    <submittedName>
        <fullName evidence="2">DNA-binding transcriptional ArsR family regulator</fullName>
    </submittedName>
</protein>
<gene>
    <name evidence="2" type="ORF">FHS44_003889</name>
</gene>